<evidence type="ECO:0000256" key="3">
    <source>
        <dbReference type="ARBA" id="ARBA00022692"/>
    </source>
</evidence>
<dbReference type="SUPFAM" id="SSF103473">
    <property type="entry name" value="MFS general substrate transporter"/>
    <property type="match status" value="1"/>
</dbReference>
<dbReference type="CDD" id="cd06174">
    <property type="entry name" value="MFS"/>
    <property type="match status" value="1"/>
</dbReference>
<feature type="compositionally biased region" description="Acidic residues" evidence="6">
    <location>
        <begin position="446"/>
        <end position="491"/>
    </location>
</feature>
<evidence type="ECO:0000256" key="6">
    <source>
        <dbReference type="SAM" id="MobiDB-lite"/>
    </source>
</evidence>
<comment type="caution">
    <text evidence="9">The sequence shown here is derived from an EMBL/GenBank/DDBJ whole genome shotgun (WGS) entry which is preliminary data.</text>
</comment>
<feature type="transmembrane region" description="Helical" evidence="7">
    <location>
        <begin position="605"/>
        <end position="622"/>
    </location>
</feature>
<dbReference type="GO" id="GO:0022857">
    <property type="term" value="F:transmembrane transporter activity"/>
    <property type="evidence" value="ECO:0007669"/>
    <property type="project" value="InterPro"/>
</dbReference>
<keyword evidence="3 7" id="KW-0812">Transmembrane</keyword>
<feature type="compositionally biased region" description="Low complexity" evidence="6">
    <location>
        <begin position="34"/>
        <end position="53"/>
    </location>
</feature>
<protein>
    <submittedName>
        <fullName evidence="9">Transporter, major facilitator family protein</fullName>
    </submittedName>
</protein>
<feature type="compositionally biased region" description="Polar residues" evidence="6">
    <location>
        <begin position="304"/>
        <end position="329"/>
    </location>
</feature>
<dbReference type="PROSITE" id="PS50850">
    <property type="entry name" value="MFS"/>
    <property type="match status" value="1"/>
</dbReference>
<feature type="region of interest" description="Disordered" evidence="6">
    <location>
        <begin position="1"/>
        <end position="90"/>
    </location>
</feature>
<dbReference type="PANTHER" id="PTHR23501:SF191">
    <property type="entry name" value="VACUOLAR BASIC AMINO ACID TRANSPORTER 4"/>
    <property type="match status" value="1"/>
</dbReference>
<accession>V4ZSF0</accession>
<evidence type="ECO:0000256" key="2">
    <source>
        <dbReference type="ARBA" id="ARBA00022448"/>
    </source>
</evidence>
<organism evidence="9 10">
    <name type="scientific">Toxoplasma gondii (strain ATCC 50861 / VEG)</name>
    <dbReference type="NCBI Taxonomy" id="432359"/>
    <lineage>
        <taxon>Eukaryota</taxon>
        <taxon>Sar</taxon>
        <taxon>Alveolata</taxon>
        <taxon>Apicomplexa</taxon>
        <taxon>Conoidasida</taxon>
        <taxon>Coccidia</taxon>
        <taxon>Eucoccidiorida</taxon>
        <taxon>Eimeriorina</taxon>
        <taxon>Sarcocystidae</taxon>
        <taxon>Toxoplasma</taxon>
    </lineage>
</organism>
<dbReference type="InterPro" id="IPR020846">
    <property type="entry name" value="MFS_dom"/>
</dbReference>
<keyword evidence="4 7" id="KW-1133">Transmembrane helix</keyword>
<dbReference type="AlphaFoldDB" id="V4ZSF0"/>
<feature type="compositionally biased region" description="Polar residues" evidence="6">
    <location>
        <begin position="64"/>
        <end position="86"/>
    </location>
</feature>
<feature type="region of interest" description="Disordered" evidence="6">
    <location>
        <begin position="212"/>
        <end position="330"/>
    </location>
</feature>
<sequence length="719" mass="78664">METSENPNAAERARVDTAATPHHDDPLLGISQASPLFPLPSDDLSLSLTSCPPGAAPEIPSGFTAYSQSPSPGEPNTSGQYPSSTGDAVLSSPASLLSPLINRVSPAFCLSTPSPETAATSTLRPRNSGDFLSVISSPVHSPPASPVSSVSIVSCSRDLPSALTPSCFMSGVPREEKGGRRLVVLGLHLTSPRCLDRARRVEVNCAAQASKEGNKDEVCMRNDGADQRNCENDGRKETARKRGKGRACRSKAESADGAQQDRTPEKEIYDEKLEKRETLGSEVENHSDSEDSTPGPEGEDDGRGTQQARATCSKCNGETHVPQFSQQSPRRLFSRWTQHRERKTTVRRTGANARWSFFLPSRKKKQGESRGSRHNRRLTAGLEDESRQKSESENWETDGERELEDMRPFTASNDSSRLRGCLRACSPADLLSAGEGGTVTVTREPSDEEEEEEDEDENDEERDEDENDEERDEDENDEEGDEDEHDEEADESIGSKRREFESRKRWKTRMFALLLMIQMTLNIDNGVVPAVLADLGREFQATASEQGLVGALPHIGMLVFCPFCARCLEAVGPQRLLLVSLLLNAAAVVFFAVSSSCFSLFLSRFLIGFSQTAFVVYAPVWVDKFAPHKLLTVWMGLTHSAVVVGVVVGYLFAGFLRQSKHNWRGALLLQVVLLLSLILVLAFSDSVHVDVWADAESSAANASHYRAAAVPPLQEGNET</sequence>
<gene>
    <name evidence="9" type="ORF">TGVEG_268020A</name>
</gene>
<proteinExistence type="predicted"/>
<dbReference type="GO" id="GO:0005886">
    <property type="term" value="C:plasma membrane"/>
    <property type="evidence" value="ECO:0007669"/>
    <property type="project" value="TreeGrafter"/>
</dbReference>
<evidence type="ECO:0000256" key="5">
    <source>
        <dbReference type="ARBA" id="ARBA00023136"/>
    </source>
</evidence>
<dbReference type="InterPro" id="IPR011701">
    <property type="entry name" value="MFS"/>
</dbReference>
<feature type="compositionally biased region" description="Basic and acidic residues" evidence="6">
    <location>
        <begin position="212"/>
        <end position="237"/>
    </location>
</feature>
<keyword evidence="2" id="KW-0813">Transport</keyword>
<dbReference type="Pfam" id="PF07690">
    <property type="entry name" value="MFS_1"/>
    <property type="match status" value="1"/>
</dbReference>
<dbReference type="InterPro" id="IPR036259">
    <property type="entry name" value="MFS_trans_sf"/>
</dbReference>
<dbReference type="EMBL" id="AAYL02000006">
    <property type="protein sequence ID" value="ESS36441.1"/>
    <property type="molecule type" value="Genomic_DNA"/>
</dbReference>
<dbReference type="GO" id="GO:0012505">
    <property type="term" value="C:endomembrane system"/>
    <property type="evidence" value="ECO:0007669"/>
    <property type="project" value="UniProtKB-SubCell"/>
</dbReference>
<feature type="transmembrane region" description="Helical" evidence="7">
    <location>
        <begin position="576"/>
        <end position="593"/>
    </location>
</feature>
<keyword evidence="10" id="KW-1185">Reference proteome</keyword>
<feature type="non-terminal residue" evidence="9">
    <location>
        <position position="719"/>
    </location>
</feature>
<feature type="domain" description="Major facilitator superfamily (MFS) profile" evidence="8">
    <location>
        <begin position="510"/>
        <end position="719"/>
    </location>
</feature>
<feature type="region of interest" description="Disordered" evidence="6">
    <location>
        <begin position="428"/>
        <end position="497"/>
    </location>
</feature>
<feature type="compositionally biased region" description="Basic and acidic residues" evidence="6">
    <location>
        <begin position="11"/>
        <end position="26"/>
    </location>
</feature>
<evidence type="ECO:0000313" key="9">
    <source>
        <dbReference type="EMBL" id="ESS36441.1"/>
    </source>
</evidence>
<evidence type="ECO:0000256" key="1">
    <source>
        <dbReference type="ARBA" id="ARBA00004127"/>
    </source>
</evidence>
<name>V4ZSF0_TOXGV</name>
<feature type="compositionally biased region" description="Basic residues" evidence="6">
    <location>
        <begin position="238"/>
        <end position="249"/>
    </location>
</feature>
<feature type="transmembrane region" description="Helical" evidence="7">
    <location>
        <begin position="634"/>
        <end position="653"/>
    </location>
</feature>
<dbReference type="PANTHER" id="PTHR23501">
    <property type="entry name" value="MAJOR FACILITATOR SUPERFAMILY"/>
    <property type="match status" value="1"/>
</dbReference>
<feature type="compositionally biased region" description="Basic and acidic residues" evidence="6">
    <location>
        <begin position="262"/>
        <end position="289"/>
    </location>
</feature>
<evidence type="ECO:0000256" key="7">
    <source>
        <dbReference type="SAM" id="Phobius"/>
    </source>
</evidence>
<reference evidence="9" key="1">
    <citation type="submission" date="2007-03" db="EMBL/GenBank/DDBJ databases">
        <authorList>
            <person name="Paulsen I."/>
        </authorList>
    </citation>
    <scope>NUCLEOTIDE SEQUENCE</scope>
    <source>
        <strain evidence="9">VEG</strain>
    </source>
</reference>
<keyword evidence="5 7" id="KW-0472">Membrane</keyword>
<comment type="subcellular location">
    <subcellularLocation>
        <location evidence="1">Endomembrane system</location>
        <topology evidence="1">Multi-pass membrane protein</topology>
    </subcellularLocation>
</comment>
<feature type="compositionally biased region" description="Basic and acidic residues" evidence="6">
    <location>
        <begin position="384"/>
        <end position="407"/>
    </location>
</feature>
<evidence type="ECO:0000313" key="10">
    <source>
        <dbReference type="Proteomes" id="UP000002226"/>
    </source>
</evidence>
<dbReference type="Proteomes" id="UP000002226">
    <property type="component" value="Unassembled WGS sequence"/>
</dbReference>
<feature type="transmembrane region" description="Helical" evidence="7">
    <location>
        <begin position="665"/>
        <end position="684"/>
    </location>
</feature>
<evidence type="ECO:0000259" key="8">
    <source>
        <dbReference type="PROSITE" id="PS50850"/>
    </source>
</evidence>
<dbReference type="VEuPathDB" id="ToxoDB:TGVEG_268020A"/>
<evidence type="ECO:0000256" key="4">
    <source>
        <dbReference type="ARBA" id="ARBA00022989"/>
    </source>
</evidence>
<feature type="region of interest" description="Disordered" evidence="6">
    <location>
        <begin position="359"/>
        <end position="415"/>
    </location>
</feature>
<dbReference type="Gene3D" id="1.20.1250.20">
    <property type="entry name" value="MFS general substrate transporter like domains"/>
    <property type="match status" value="1"/>
</dbReference>